<organism evidence="4 5">
    <name type="scientific">Marinococcus luteus</name>
    <dbReference type="NCBI Taxonomy" id="1122204"/>
    <lineage>
        <taxon>Bacteria</taxon>
        <taxon>Bacillati</taxon>
        <taxon>Bacillota</taxon>
        <taxon>Bacilli</taxon>
        <taxon>Bacillales</taxon>
        <taxon>Bacillaceae</taxon>
        <taxon>Marinococcus</taxon>
    </lineage>
</organism>
<keyword evidence="2" id="KW-0812">Transmembrane</keyword>
<evidence type="ECO:0000256" key="1">
    <source>
        <dbReference type="SAM" id="MobiDB-lite"/>
    </source>
</evidence>
<evidence type="ECO:0000313" key="5">
    <source>
        <dbReference type="Proteomes" id="UP000199488"/>
    </source>
</evidence>
<reference evidence="4 5" key="1">
    <citation type="submission" date="2016-10" db="EMBL/GenBank/DDBJ databases">
        <authorList>
            <person name="de Groot N.N."/>
        </authorList>
    </citation>
    <scope>NUCLEOTIDE SEQUENCE [LARGE SCALE GENOMIC DNA]</scope>
    <source>
        <strain evidence="4 5">DSM 23126</strain>
    </source>
</reference>
<evidence type="ECO:0000259" key="3">
    <source>
        <dbReference type="Pfam" id="PF07486"/>
    </source>
</evidence>
<dbReference type="OrthoDB" id="9785345at2"/>
<evidence type="ECO:0000313" key="4">
    <source>
        <dbReference type="EMBL" id="SDW94776.1"/>
    </source>
</evidence>
<feature type="region of interest" description="Disordered" evidence="1">
    <location>
        <begin position="32"/>
        <end position="72"/>
    </location>
</feature>
<feature type="transmembrane region" description="Helical" evidence="2">
    <location>
        <begin position="6"/>
        <end position="26"/>
    </location>
</feature>
<dbReference type="Proteomes" id="UP000199488">
    <property type="component" value="Unassembled WGS sequence"/>
</dbReference>
<dbReference type="GO" id="GO:0016787">
    <property type="term" value="F:hydrolase activity"/>
    <property type="evidence" value="ECO:0007669"/>
    <property type="project" value="InterPro"/>
</dbReference>
<dbReference type="InterPro" id="IPR011105">
    <property type="entry name" value="Cell_wall_hydrolase_SleB"/>
</dbReference>
<dbReference type="RefSeq" id="WP_091616510.1">
    <property type="nucleotide sequence ID" value="NZ_FNNC01000007.1"/>
</dbReference>
<protein>
    <submittedName>
        <fullName evidence="4">N-acetylmuramoyl-L-alanine amidase</fullName>
    </submittedName>
</protein>
<gene>
    <name evidence="4" type="ORF">SAMN05421781_2855</name>
</gene>
<dbReference type="Pfam" id="PF07486">
    <property type="entry name" value="Hydrolase_2"/>
    <property type="match status" value="1"/>
</dbReference>
<name>A0A1H2XPV7_9BACI</name>
<dbReference type="STRING" id="1122204.SAMN05421781_2855"/>
<dbReference type="EMBL" id="FNNC01000007">
    <property type="protein sequence ID" value="SDW94776.1"/>
    <property type="molecule type" value="Genomic_DNA"/>
</dbReference>
<feature type="compositionally biased region" description="Basic and acidic residues" evidence="1">
    <location>
        <begin position="40"/>
        <end position="56"/>
    </location>
</feature>
<feature type="domain" description="Cell wall hydrolase SleB" evidence="3">
    <location>
        <begin position="89"/>
        <end position="186"/>
    </location>
</feature>
<dbReference type="AlphaFoldDB" id="A0A1H2XPV7"/>
<keyword evidence="5" id="KW-1185">Reference proteome</keyword>
<dbReference type="InterPro" id="IPR042047">
    <property type="entry name" value="SleB_dom1"/>
</dbReference>
<evidence type="ECO:0000256" key="2">
    <source>
        <dbReference type="SAM" id="Phobius"/>
    </source>
</evidence>
<keyword evidence="2" id="KW-0472">Membrane</keyword>
<keyword evidence="2" id="KW-1133">Transmembrane helix</keyword>
<dbReference type="Gene3D" id="1.10.10.2520">
    <property type="entry name" value="Cell wall hydrolase SleB, domain 1"/>
    <property type="match status" value="1"/>
</dbReference>
<proteinExistence type="predicted"/>
<sequence>MSRQYSIYTVMGTLAVFAAVLGFLVYNVHERSQTAEQEAEEKQQAAEEETEQKAEAPEPEEERVASSEVPEVENEELLERAVHAEAKDETFEGMVAVASVILNRIESETFPDDVESVIYEENQFQVVDNGSIEESPSERAEEATEEALNGSEPVGDSLFFWSEDVPKDNWLWETKTVDYEIGGHVFSEDV</sequence>
<accession>A0A1H2XPV7</accession>